<feature type="transmembrane region" description="Helical" evidence="8">
    <location>
        <begin position="36"/>
        <end position="53"/>
    </location>
</feature>
<evidence type="ECO:0000313" key="9">
    <source>
        <dbReference type="EMBL" id="OOK77483.1"/>
    </source>
</evidence>
<dbReference type="GO" id="GO:0015104">
    <property type="term" value="F:antimonite transmembrane transporter activity"/>
    <property type="evidence" value="ECO:0007669"/>
    <property type="project" value="TreeGrafter"/>
</dbReference>
<evidence type="ECO:0000256" key="6">
    <source>
        <dbReference type="ARBA" id="ARBA00022989"/>
    </source>
</evidence>
<dbReference type="InterPro" id="IPR038770">
    <property type="entry name" value="Na+/solute_symporter_sf"/>
</dbReference>
<sequence length="98" mass="10380">MWIGLAMAAGLALGRLIPGLGALLSAVQVDGISLPIAAGLLIMMYPVLAKVRYDRLDTVTADRRLLIGSLLLNWVVGPAVMFSLAWLLLPDLPTTEPG</sequence>
<dbReference type="GO" id="GO:0005886">
    <property type="term" value="C:plasma membrane"/>
    <property type="evidence" value="ECO:0007669"/>
    <property type="project" value="UniProtKB-SubCell"/>
</dbReference>
<dbReference type="PANTHER" id="PTHR43057:SF1">
    <property type="entry name" value="ARSENICAL-RESISTANCE PROTEIN 3"/>
    <property type="match status" value="1"/>
</dbReference>
<dbReference type="Pfam" id="PF01758">
    <property type="entry name" value="SBF"/>
    <property type="match status" value="1"/>
</dbReference>
<organism evidence="9 10">
    <name type="scientific">Mycobacterium kansasii</name>
    <dbReference type="NCBI Taxonomy" id="1768"/>
    <lineage>
        <taxon>Bacteria</taxon>
        <taxon>Bacillati</taxon>
        <taxon>Actinomycetota</taxon>
        <taxon>Actinomycetes</taxon>
        <taxon>Mycobacteriales</taxon>
        <taxon>Mycobacteriaceae</taxon>
        <taxon>Mycobacterium</taxon>
    </lineage>
</organism>
<dbReference type="InterPro" id="IPR002657">
    <property type="entry name" value="BilAc:Na_symport/Acr3"/>
</dbReference>
<reference evidence="9 10" key="1">
    <citation type="submission" date="2017-02" db="EMBL/GenBank/DDBJ databases">
        <title>Complete genome sequences of Mycobacterium kansasii strains isolated from rhesus macaques.</title>
        <authorList>
            <person name="Panda A."/>
            <person name="Nagaraj S."/>
            <person name="Zhao X."/>
            <person name="Tettelin H."/>
            <person name="Detolla L.J."/>
        </authorList>
    </citation>
    <scope>NUCLEOTIDE SEQUENCE [LARGE SCALE GENOMIC DNA]</scope>
    <source>
        <strain evidence="9 10">11-3469</strain>
    </source>
</reference>
<dbReference type="GO" id="GO:0015105">
    <property type="term" value="F:arsenite transmembrane transporter activity"/>
    <property type="evidence" value="ECO:0007669"/>
    <property type="project" value="TreeGrafter"/>
</dbReference>
<dbReference type="GO" id="GO:0015297">
    <property type="term" value="F:antiporter activity"/>
    <property type="evidence" value="ECO:0007669"/>
    <property type="project" value="InterPro"/>
</dbReference>
<comment type="similarity">
    <text evidence="2">Belongs to the arsenical resistance-3 (ACR3) (TC 2.A.59) family.</text>
</comment>
<feature type="transmembrane region" description="Helical" evidence="8">
    <location>
        <begin position="65"/>
        <end position="89"/>
    </location>
</feature>
<protein>
    <submittedName>
        <fullName evidence="9">Sodium Bile acid symporter family protein</fullName>
    </submittedName>
</protein>
<evidence type="ECO:0000256" key="4">
    <source>
        <dbReference type="ARBA" id="ARBA00022475"/>
    </source>
</evidence>
<accession>A0A1V3XE29</accession>
<evidence type="ECO:0000256" key="1">
    <source>
        <dbReference type="ARBA" id="ARBA00004651"/>
    </source>
</evidence>
<evidence type="ECO:0000256" key="5">
    <source>
        <dbReference type="ARBA" id="ARBA00022692"/>
    </source>
</evidence>
<dbReference type="EMBL" id="MVBN01000003">
    <property type="protein sequence ID" value="OOK77483.1"/>
    <property type="molecule type" value="Genomic_DNA"/>
</dbReference>
<comment type="caution">
    <text evidence="9">The sequence shown here is derived from an EMBL/GenBank/DDBJ whole genome shotgun (WGS) entry which is preliminary data.</text>
</comment>
<keyword evidence="6 8" id="KW-1133">Transmembrane helix</keyword>
<keyword evidence="7 8" id="KW-0472">Membrane</keyword>
<dbReference type="Proteomes" id="UP000188532">
    <property type="component" value="Unassembled WGS sequence"/>
</dbReference>
<keyword evidence="4" id="KW-1003">Cell membrane</keyword>
<dbReference type="PANTHER" id="PTHR43057">
    <property type="entry name" value="ARSENITE EFFLUX TRANSPORTER"/>
    <property type="match status" value="1"/>
</dbReference>
<evidence type="ECO:0000256" key="3">
    <source>
        <dbReference type="ARBA" id="ARBA00022448"/>
    </source>
</evidence>
<keyword evidence="3" id="KW-0813">Transport</keyword>
<evidence type="ECO:0000313" key="10">
    <source>
        <dbReference type="Proteomes" id="UP000188532"/>
    </source>
</evidence>
<evidence type="ECO:0000256" key="2">
    <source>
        <dbReference type="ARBA" id="ARBA00010110"/>
    </source>
</evidence>
<dbReference type="Gene3D" id="1.20.1530.20">
    <property type="match status" value="1"/>
</dbReference>
<dbReference type="InterPro" id="IPR004706">
    <property type="entry name" value="Arsenical-R_Acr3"/>
</dbReference>
<dbReference type="AlphaFoldDB" id="A0A1V3XE29"/>
<proteinExistence type="inferred from homology"/>
<evidence type="ECO:0000256" key="7">
    <source>
        <dbReference type="ARBA" id="ARBA00023136"/>
    </source>
</evidence>
<keyword evidence="5 8" id="KW-0812">Transmembrane</keyword>
<evidence type="ECO:0000256" key="8">
    <source>
        <dbReference type="SAM" id="Phobius"/>
    </source>
</evidence>
<comment type="subcellular location">
    <subcellularLocation>
        <location evidence="1">Cell membrane</location>
        <topology evidence="1">Multi-pass membrane protein</topology>
    </subcellularLocation>
</comment>
<gene>
    <name evidence="9" type="ORF">BZL29_3139</name>
</gene>
<name>A0A1V3XE29_MYCKA</name>